<keyword evidence="3" id="KW-1185">Reference proteome</keyword>
<accession>A0A845QKM0</accession>
<feature type="region of interest" description="Disordered" evidence="1">
    <location>
        <begin position="1"/>
        <end position="44"/>
    </location>
</feature>
<evidence type="ECO:0000313" key="2">
    <source>
        <dbReference type="EMBL" id="NBH62156.1"/>
    </source>
</evidence>
<organism evidence="2 3">
    <name type="scientific">Anaerotruncus colihominis</name>
    <dbReference type="NCBI Taxonomy" id="169435"/>
    <lineage>
        <taxon>Bacteria</taxon>
        <taxon>Bacillati</taxon>
        <taxon>Bacillota</taxon>
        <taxon>Clostridia</taxon>
        <taxon>Eubacteriales</taxon>
        <taxon>Oscillospiraceae</taxon>
        <taxon>Anaerotruncus</taxon>
    </lineage>
</organism>
<evidence type="ECO:0000313" key="3">
    <source>
        <dbReference type="Proteomes" id="UP000446866"/>
    </source>
</evidence>
<sequence>MADRSSAVRSAETKNSHRVNSGAKRRAENTPSAGSAEDPVKDCPKDCRYLGKGTRMKTCDYLLITGVTRGCEVRPGGCDRYEKNGGQADEKL</sequence>
<comment type="caution">
    <text evidence="2">The sequence shown here is derived from an EMBL/GenBank/DDBJ whole genome shotgun (WGS) entry which is preliminary data.</text>
</comment>
<dbReference type="Proteomes" id="UP000446866">
    <property type="component" value="Unassembled WGS sequence"/>
</dbReference>
<dbReference type="AlphaFoldDB" id="A0A845QKM0"/>
<dbReference type="EMBL" id="QXWK01000020">
    <property type="protein sequence ID" value="NBH62156.1"/>
    <property type="molecule type" value="Genomic_DNA"/>
</dbReference>
<protein>
    <submittedName>
        <fullName evidence="2">Uncharacterized protein</fullName>
    </submittedName>
</protein>
<gene>
    <name evidence="2" type="ORF">D0435_10875</name>
</gene>
<reference evidence="2 3" key="1">
    <citation type="submission" date="2018-08" db="EMBL/GenBank/DDBJ databases">
        <title>Murine metabolic-syndrome-specific gut microbial biobank.</title>
        <authorList>
            <person name="Liu C."/>
        </authorList>
    </citation>
    <scope>NUCLEOTIDE SEQUENCE [LARGE SCALE GENOMIC DNA]</scope>
    <source>
        <strain evidence="2 3">28</strain>
    </source>
</reference>
<dbReference type="RefSeq" id="WP_160202444.1">
    <property type="nucleotide sequence ID" value="NZ_QXWK01000020.1"/>
</dbReference>
<evidence type="ECO:0000256" key="1">
    <source>
        <dbReference type="SAM" id="MobiDB-lite"/>
    </source>
</evidence>
<name>A0A845QKM0_9FIRM</name>
<proteinExistence type="predicted"/>